<dbReference type="InterPro" id="IPR023393">
    <property type="entry name" value="START-like_dom_sf"/>
</dbReference>
<dbReference type="Gene3D" id="3.30.530.20">
    <property type="match status" value="1"/>
</dbReference>
<protein>
    <submittedName>
        <fullName evidence="1">SRPBCC domain-containing protein</fullName>
    </submittedName>
</protein>
<evidence type="ECO:0000313" key="2">
    <source>
        <dbReference type="Proteomes" id="UP000596063"/>
    </source>
</evidence>
<dbReference type="InterPro" id="IPR019587">
    <property type="entry name" value="Polyketide_cyclase/dehydratase"/>
</dbReference>
<dbReference type="AlphaFoldDB" id="A0A7T4URA3"/>
<organism evidence="1 2">
    <name type="scientific">Spongiibacter nanhainus</name>
    <dbReference type="NCBI Taxonomy" id="2794344"/>
    <lineage>
        <taxon>Bacteria</taxon>
        <taxon>Pseudomonadati</taxon>
        <taxon>Pseudomonadota</taxon>
        <taxon>Gammaproteobacteria</taxon>
        <taxon>Cellvibrionales</taxon>
        <taxon>Spongiibacteraceae</taxon>
        <taxon>Spongiibacter</taxon>
    </lineage>
</organism>
<dbReference type="CDD" id="cd07822">
    <property type="entry name" value="SRPBCC_4"/>
    <property type="match status" value="1"/>
</dbReference>
<dbReference type="RefSeq" id="WP_198571005.1">
    <property type="nucleotide sequence ID" value="NZ_CP066167.1"/>
</dbReference>
<dbReference type="Proteomes" id="UP000596063">
    <property type="component" value="Chromosome"/>
</dbReference>
<dbReference type="KEGG" id="snan:I6N98_06630"/>
<evidence type="ECO:0000313" key="1">
    <source>
        <dbReference type="EMBL" id="QQD19521.1"/>
    </source>
</evidence>
<keyword evidence="2" id="KW-1185">Reference proteome</keyword>
<name>A0A7T4URA3_9GAMM</name>
<gene>
    <name evidence="1" type="ORF">I6N98_06630</name>
</gene>
<proteinExistence type="predicted"/>
<dbReference type="Pfam" id="PF10604">
    <property type="entry name" value="Polyketide_cyc2"/>
    <property type="match status" value="1"/>
</dbReference>
<reference evidence="1 2" key="1">
    <citation type="submission" date="2020-12" db="EMBL/GenBank/DDBJ databases">
        <authorList>
            <person name="Shan Y."/>
        </authorList>
    </citation>
    <scope>NUCLEOTIDE SEQUENCE [LARGE SCALE GENOMIC DNA]</scope>
    <source>
        <strain evidence="2">csc3.9</strain>
    </source>
</reference>
<accession>A0A7T4URA3</accession>
<dbReference type="SUPFAM" id="SSF55961">
    <property type="entry name" value="Bet v1-like"/>
    <property type="match status" value="1"/>
</dbReference>
<dbReference type="EMBL" id="CP066167">
    <property type="protein sequence ID" value="QQD19521.1"/>
    <property type="molecule type" value="Genomic_DNA"/>
</dbReference>
<sequence length="158" mass="18301">MTMAYASAETIIQAPIERVWEVMLDIDRYQQWNPFVTHIECADTPPRLGSDLTLHVRFSSGLKRREIEQITCLEPPQDQGGELRATLVYRFTGLAHDWNLVRGQRYQYLTALSDTSTRYFTEENLTGWLSWVAPIRGVRDGFERHAQALKERCESLPV</sequence>